<dbReference type="InterPro" id="IPR011051">
    <property type="entry name" value="RmlC_Cupin_sf"/>
</dbReference>
<feature type="domain" description="Mannose-6-phosphate isomerase type II C-terminal" evidence="1">
    <location>
        <begin position="18"/>
        <end position="121"/>
    </location>
</feature>
<dbReference type="PANTHER" id="PTHR46390:SF1">
    <property type="entry name" value="MANNOSE-1-PHOSPHATE GUANYLYLTRANSFERASE"/>
    <property type="match status" value="1"/>
</dbReference>
<evidence type="ECO:0000313" key="3">
    <source>
        <dbReference type="Proteomes" id="UP000198859"/>
    </source>
</evidence>
<gene>
    <name evidence="2" type="ORF">SAMN04488570_3323</name>
</gene>
<accession>A0A1H1WZI0</accession>
<dbReference type="InterPro" id="IPR001538">
    <property type="entry name" value="Man6P_isomerase-2_C"/>
</dbReference>
<protein>
    <submittedName>
        <fullName evidence="2">Mannose-6-phosphate isomerase, type 2</fullName>
    </submittedName>
</protein>
<dbReference type="Gene3D" id="2.60.120.10">
    <property type="entry name" value="Jelly Rolls"/>
    <property type="match status" value="1"/>
</dbReference>
<name>A0A1H1WZI0_9ACTN</name>
<evidence type="ECO:0000259" key="1">
    <source>
        <dbReference type="Pfam" id="PF01050"/>
    </source>
</evidence>
<reference evidence="3" key="1">
    <citation type="submission" date="2016-10" db="EMBL/GenBank/DDBJ databases">
        <authorList>
            <person name="Varghese N."/>
            <person name="Submissions S."/>
        </authorList>
    </citation>
    <scope>NUCLEOTIDE SEQUENCE [LARGE SCALE GENOMIC DNA]</scope>
    <source>
        <strain evidence="3">DSM 22127</strain>
    </source>
</reference>
<keyword evidence="3" id="KW-1185">Reference proteome</keyword>
<dbReference type="AlphaFoldDB" id="A0A1H1WZI0"/>
<proteinExistence type="predicted"/>
<dbReference type="OrthoDB" id="9806359at2"/>
<organism evidence="2 3">
    <name type="scientific">Nocardioides scoriae</name>
    <dbReference type="NCBI Taxonomy" id="642780"/>
    <lineage>
        <taxon>Bacteria</taxon>
        <taxon>Bacillati</taxon>
        <taxon>Actinomycetota</taxon>
        <taxon>Actinomycetes</taxon>
        <taxon>Propionibacteriales</taxon>
        <taxon>Nocardioidaceae</taxon>
        <taxon>Nocardioides</taxon>
    </lineage>
</organism>
<dbReference type="SUPFAM" id="SSF51182">
    <property type="entry name" value="RmlC-like cupins"/>
    <property type="match status" value="1"/>
</dbReference>
<dbReference type="InterPro" id="IPR051161">
    <property type="entry name" value="Mannose-6P_isomerase_type2"/>
</dbReference>
<dbReference type="GO" id="GO:0016853">
    <property type="term" value="F:isomerase activity"/>
    <property type="evidence" value="ECO:0007669"/>
    <property type="project" value="UniProtKB-KW"/>
</dbReference>
<sequence length="127" mass="14250">MRRVESERSSKVSLESEDRPWGSWHVIDVNPGYKIKRIHVNPGHRLSLQTHEHRSEHWVVVFGVATCEIDGETVIAGPGHSVDVPLGAKHRLGNEGKEELVIVEVQHGAYTGEDDICRHEDDFGRVG</sequence>
<dbReference type="EMBL" id="LT629757">
    <property type="protein sequence ID" value="SDT02517.1"/>
    <property type="molecule type" value="Genomic_DNA"/>
</dbReference>
<dbReference type="CDD" id="cd02213">
    <property type="entry name" value="cupin_PMI_typeII_C"/>
    <property type="match status" value="1"/>
</dbReference>
<dbReference type="Proteomes" id="UP000198859">
    <property type="component" value="Chromosome I"/>
</dbReference>
<dbReference type="Pfam" id="PF01050">
    <property type="entry name" value="MannoseP_isomer"/>
    <property type="match status" value="1"/>
</dbReference>
<dbReference type="STRING" id="642780.SAMN04488570_3323"/>
<dbReference type="GO" id="GO:0005976">
    <property type="term" value="P:polysaccharide metabolic process"/>
    <property type="evidence" value="ECO:0007669"/>
    <property type="project" value="InterPro"/>
</dbReference>
<dbReference type="GO" id="GO:0009298">
    <property type="term" value="P:GDP-mannose biosynthetic process"/>
    <property type="evidence" value="ECO:0007669"/>
    <property type="project" value="TreeGrafter"/>
</dbReference>
<dbReference type="InterPro" id="IPR014710">
    <property type="entry name" value="RmlC-like_jellyroll"/>
</dbReference>
<dbReference type="PANTHER" id="PTHR46390">
    <property type="entry name" value="MANNOSE-1-PHOSPHATE GUANYLYLTRANSFERASE"/>
    <property type="match status" value="1"/>
</dbReference>
<evidence type="ECO:0000313" key="2">
    <source>
        <dbReference type="EMBL" id="SDT02517.1"/>
    </source>
</evidence>
<keyword evidence="2" id="KW-0413">Isomerase</keyword>
<dbReference type="GO" id="GO:0004475">
    <property type="term" value="F:mannose-1-phosphate guanylyltransferase (GTP) activity"/>
    <property type="evidence" value="ECO:0007669"/>
    <property type="project" value="TreeGrafter"/>
</dbReference>